<keyword evidence="7" id="KW-0206">Cytoskeleton</keyword>
<reference evidence="10 11" key="1">
    <citation type="submission" date="2024-03" db="EMBL/GenBank/DDBJ databases">
        <title>Aureococcus anophagefferens CCMP1851 and Kratosvirus quantuckense: Draft genome of a second virus-susceptible host strain in the model system.</title>
        <authorList>
            <person name="Chase E."/>
            <person name="Truchon A.R."/>
            <person name="Schepens W."/>
            <person name="Wilhelm S.W."/>
        </authorList>
    </citation>
    <scope>NUCLEOTIDE SEQUENCE [LARGE SCALE GENOMIC DNA]</scope>
    <source>
        <strain evidence="10 11">CCMP1851</strain>
    </source>
</reference>
<dbReference type="Proteomes" id="UP001363151">
    <property type="component" value="Unassembled WGS sequence"/>
</dbReference>
<evidence type="ECO:0000313" key="11">
    <source>
        <dbReference type="Proteomes" id="UP001363151"/>
    </source>
</evidence>
<keyword evidence="11" id="KW-1185">Reference proteome</keyword>
<feature type="region of interest" description="Disordered" evidence="9">
    <location>
        <begin position="135"/>
        <end position="155"/>
    </location>
</feature>
<evidence type="ECO:0000256" key="4">
    <source>
        <dbReference type="ARBA" id="ARBA00022553"/>
    </source>
</evidence>
<keyword evidence="5" id="KW-0282">Flagellum</keyword>
<dbReference type="PANTHER" id="PTHR21648:SF0">
    <property type="entry name" value="RADIAL SPOKE HEAD PROTEIN 3 HOMOLOG"/>
    <property type="match status" value="1"/>
</dbReference>
<evidence type="ECO:0000256" key="9">
    <source>
        <dbReference type="SAM" id="MobiDB-lite"/>
    </source>
</evidence>
<evidence type="ECO:0000256" key="3">
    <source>
        <dbReference type="ARBA" id="ARBA00022490"/>
    </source>
</evidence>
<keyword evidence="3" id="KW-0963">Cytoplasm</keyword>
<gene>
    <name evidence="10" type="ORF">SO694_00001538</name>
</gene>
<organism evidence="10 11">
    <name type="scientific">Aureococcus anophagefferens</name>
    <name type="common">Harmful bloom alga</name>
    <dbReference type="NCBI Taxonomy" id="44056"/>
    <lineage>
        <taxon>Eukaryota</taxon>
        <taxon>Sar</taxon>
        <taxon>Stramenopiles</taxon>
        <taxon>Ochrophyta</taxon>
        <taxon>Pelagophyceae</taxon>
        <taxon>Pelagomonadales</taxon>
        <taxon>Pelagomonadaceae</taxon>
        <taxon>Aureococcus</taxon>
    </lineage>
</organism>
<evidence type="ECO:0000256" key="5">
    <source>
        <dbReference type="ARBA" id="ARBA00022846"/>
    </source>
</evidence>
<feature type="region of interest" description="Disordered" evidence="9">
    <location>
        <begin position="1"/>
        <end position="30"/>
    </location>
</feature>
<keyword evidence="8" id="KW-0966">Cell projection</keyword>
<proteinExistence type="inferred from homology"/>
<comment type="similarity">
    <text evidence="2">Belongs to the flagellar radial spoke RSP3 family.</text>
</comment>
<evidence type="ECO:0000313" key="10">
    <source>
        <dbReference type="EMBL" id="KAK7253363.1"/>
    </source>
</evidence>
<comment type="subcellular location">
    <subcellularLocation>
        <location evidence="1">Cytoplasm</location>
        <location evidence="1">Cytoskeleton</location>
        <location evidence="1">Flagellum axoneme</location>
    </subcellularLocation>
</comment>
<protein>
    <submittedName>
        <fullName evidence="10">Radial spoke protein 3</fullName>
    </submittedName>
</protein>
<evidence type="ECO:0000256" key="7">
    <source>
        <dbReference type="ARBA" id="ARBA00023212"/>
    </source>
</evidence>
<feature type="compositionally biased region" description="Basic residues" evidence="9">
    <location>
        <begin position="83"/>
        <end position="92"/>
    </location>
</feature>
<comment type="caution">
    <text evidence="10">The sequence shown here is derived from an EMBL/GenBank/DDBJ whole genome shotgun (WGS) entry which is preliminary data.</text>
</comment>
<evidence type="ECO:0000256" key="8">
    <source>
        <dbReference type="ARBA" id="ARBA00023273"/>
    </source>
</evidence>
<evidence type="ECO:0000256" key="6">
    <source>
        <dbReference type="ARBA" id="ARBA00023069"/>
    </source>
</evidence>
<evidence type="ECO:0000256" key="1">
    <source>
        <dbReference type="ARBA" id="ARBA00004611"/>
    </source>
</evidence>
<evidence type="ECO:0000256" key="2">
    <source>
        <dbReference type="ARBA" id="ARBA00006737"/>
    </source>
</evidence>
<dbReference type="Pfam" id="PF06098">
    <property type="entry name" value="Radial_spoke_3"/>
    <property type="match status" value="1"/>
</dbReference>
<feature type="compositionally biased region" description="Low complexity" evidence="9">
    <location>
        <begin position="346"/>
        <end position="362"/>
    </location>
</feature>
<dbReference type="PANTHER" id="PTHR21648">
    <property type="entry name" value="FLAGELLAR RADIAL SPOKE PROTEIN 3"/>
    <property type="match status" value="1"/>
</dbReference>
<dbReference type="InterPro" id="IPR009290">
    <property type="entry name" value="Radial_spoke_3"/>
</dbReference>
<sequence>MVAQTGGSRGAWAFESRPKAVSTSRAKATPTAELLNDIDGPLNIMSDPRVVRGSTYSLYRSLPGDGAPMEDTVPPTPGGAPARKARRKKKKADGRSIFDAKPSSNSKQALDLTPYLVEKEYASSAVEEAAQTDGFLEQPPPAPFAPPKTGVDASTSMEDDQPFVFNNEVQPLLAVLVSKTLEQAMLEVEQEEELAAIADDMSDKLARQAAEKARVEAMEQAEVDREKAKLGDFESARAALVEEQTLARKVASSRLVDQLLPEIFEGAYRHFEDRGSWVEPVLHEIKATTLPWLYARVDEELEGADLGAKLVDDLLQYCVDQAKMREPEPEPEPEPADEPEAEAAPDGDAPPADDAAEPADPAAPEPGDDAPADA</sequence>
<accession>A0ABR1GBX7</accession>
<name>A0ABR1GBX7_AURAN</name>
<dbReference type="EMBL" id="JBBJCI010000035">
    <property type="protein sequence ID" value="KAK7253363.1"/>
    <property type="molecule type" value="Genomic_DNA"/>
</dbReference>
<keyword evidence="6" id="KW-0969">Cilium</keyword>
<keyword evidence="4" id="KW-0597">Phosphoprotein</keyword>
<feature type="region of interest" description="Disordered" evidence="9">
    <location>
        <begin position="61"/>
        <end position="105"/>
    </location>
</feature>
<feature type="region of interest" description="Disordered" evidence="9">
    <location>
        <begin position="321"/>
        <end position="374"/>
    </location>
</feature>
<feature type="compositionally biased region" description="Acidic residues" evidence="9">
    <location>
        <begin position="329"/>
        <end position="345"/>
    </location>
</feature>